<dbReference type="Gene3D" id="4.10.1060.50">
    <property type="match status" value="1"/>
</dbReference>
<dbReference type="AlphaFoldDB" id="A0A8D5ZIW0"/>
<protein>
    <recommendedName>
        <fullName evidence="1">DZANK-type domain-containing protein</fullName>
    </recommendedName>
</protein>
<dbReference type="KEGG" id="csty:KN1_12880"/>
<keyword evidence="3" id="KW-1185">Reference proteome</keyword>
<reference evidence="2 3" key="1">
    <citation type="submission" date="2021-04" db="EMBL/GenBank/DDBJ databases">
        <title>Complete genome sequence of Stygiolobus sp. KN-1.</title>
        <authorList>
            <person name="Nakamura K."/>
            <person name="Sakai H."/>
            <person name="Kurosawa N."/>
        </authorList>
    </citation>
    <scope>NUCLEOTIDE SEQUENCE [LARGE SCALE GENOMIC DNA]</scope>
    <source>
        <strain evidence="2 3">KN-1</strain>
    </source>
</reference>
<gene>
    <name evidence="2" type="ORF">KN1_12880</name>
</gene>
<sequence>MKRCPSCGHLNKDDAVYCEMCRYRFPGKVCKVCGHLNPVDAVYCEMCRYKFV</sequence>
<evidence type="ECO:0000313" key="3">
    <source>
        <dbReference type="Proteomes" id="UP000825123"/>
    </source>
</evidence>
<evidence type="ECO:0000313" key="2">
    <source>
        <dbReference type="EMBL" id="BCU69991.1"/>
    </source>
</evidence>
<dbReference type="InterPro" id="IPR025874">
    <property type="entry name" value="DZR"/>
</dbReference>
<feature type="domain" description="DZANK-type" evidence="1">
    <location>
        <begin position="4"/>
        <end position="47"/>
    </location>
</feature>
<accession>A0A8D5ZIW0</accession>
<dbReference type="GeneID" id="99804497"/>
<dbReference type="Pfam" id="PF12773">
    <property type="entry name" value="DZR"/>
    <property type="match status" value="1"/>
</dbReference>
<evidence type="ECO:0000259" key="1">
    <source>
        <dbReference type="Pfam" id="PF12773"/>
    </source>
</evidence>
<name>A0A8D5ZIW0_9CREN</name>
<dbReference type="EMBL" id="AP024597">
    <property type="protein sequence ID" value="BCU69991.1"/>
    <property type="molecule type" value="Genomic_DNA"/>
</dbReference>
<dbReference type="Proteomes" id="UP000825123">
    <property type="component" value="Chromosome"/>
</dbReference>
<organism evidence="2 3">
    <name type="scientific">Stygiolobus caldivivus</name>
    <dbReference type="NCBI Taxonomy" id="2824673"/>
    <lineage>
        <taxon>Archaea</taxon>
        <taxon>Thermoproteota</taxon>
        <taxon>Thermoprotei</taxon>
        <taxon>Sulfolobales</taxon>
        <taxon>Sulfolobaceae</taxon>
        <taxon>Stygiolobus</taxon>
    </lineage>
</organism>
<dbReference type="InterPro" id="IPR038587">
    <property type="entry name" value="Ribosomal_eL40_sf"/>
</dbReference>
<proteinExistence type="predicted"/>
<dbReference type="RefSeq" id="WP_221290156.1">
    <property type="nucleotide sequence ID" value="NZ_AP024597.1"/>
</dbReference>